<name>A0A897MX57_9EURY</name>
<protein>
    <submittedName>
        <fullName evidence="3">Putative membrane protein</fullName>
    </submittedName>
</protein>
<feature type="transmembrane region" description="Helical" evidence="2">
    <location>
        <begin position="225"/>
        <end position="242"/>
    </location>
</feature>
<gene>
    <name evidence="3" type="ORF">AArcS_1705</name>
</gene>
<accession>A0A897MX57</accession>
<feature type="region of interest" description="Disordered" evidence="1">
    <location>
        <begin position="31"/>
        <end position="86"/>
    </location>
</feature>
<dbReference type="KEGG" id="hara:AArcS_1705"/>
<evidence type="ECO:0000313" key="4">
    <source>
        <dbReference type="Proteomes" id="UP000663586"/>
    </source>
</evidence>
<sequence>MSTEGTGVAAGPVILIALSIAALLLGASVMPSLGDQSPGASVTSPEVGDGEELDPVGPDSADGQGEELDIDGAGGDAGTVEPPEALLALGELLSPFALPMDIQGQDSDPELPEMAGDGSDDESPSQGSDEADGDDDTAESSEDSDDGSSNGDSTEDESTNDDSSEDESTDDSDDENELDEEESDEGLLDTLTSIGPYALGVIGLLALGMYLWQTDRGVITALRQFPRRMLSAAIAVLIALANQLERGIAALKRLESVVALPTLVFGAIAGWFASAQQRVQSVSLGSLRGGSTADDTATADGRASEEPESAKAQIHEAWETLLDAAPVARYRTAAPGEVARNAVGAGLPTSPVQTITEAFRDVEYGDIDPEVHVEQTQQARMDLETSLQEDEQSGEEE</sequence>
<feature type="compositionally biased region" description="Polar residues" evidence="1">
    <location>
        <begin position="34"/>
        <end position="44"/>
    </location>
</feature>
<dbReference type="AlphaFoldDB" id="A0A897MX57"/>
<evidence type="ECO:0000256" key="2">
    <source>
        <dbReference type="SAM" id="Phobius"/>
    </source>
</evidence>
<evidence type="ECO:0000313" key="3">
    <source>
        <dbReference type="EMBL" id="QSG02915.1"/>
    </source>
</evidence>
<keyword evidence="2" id="KW-0472">Membrane</keyword>
<dbReference type="EMBL" id="CP064786">
    <property type="protein sequence ID" value="QSG02915.1"/>
    <property type="molecule type" value="Genomic_DNA"/>
</dbReference>
<feature type="compositionally biased region" description="Low complexity" evidence="1">
    <location>
        <begin position="289"/>
        <end position="301"/>
    </location>
</feature>
<feature type="region of interest" description="Disordered" evidence="1">
    <location>
        <begin position="376"/>
        <end position="397"/>
    </location>
</feature>
<dbReference type="GeneID" id="70685084"/>
<reference evidence="3" key="1">
    <citation type="submission" date="2020-11" db="EMBL/GenBank/DDBJ databases">
        <title>Carbohydrate-dependent, anaerobic sulfur respiration: A novel catabolism in halophilic archaea.</title>
        <authorList>
            <person name="Sorokin D.Y."/>
            <person name="Messina E."/>
            <person name="Smedile F."/>
            <person name="La Cono V."/>
            <person name="Hallsworth J.E."/>
            <person name="Yakimov M.M."/>
        </authorList>
    </citation>
    <scope>NUCLEOTIDE SEQUENCE</scope>
    <source>
        <strain evidence="3">AArc-S</strain>
    </source>
</reference>
<feature type="compositionally biased region" description="Acidic residues" evidence="1">
    <location>
        <begin position="118"/>
        <end position="146"/>
    </location>
</feature>
<organism evidence="3 4">
    <name type="scientific">Natranaeroarchaeum sulfidigenes</name>
    <dbReference type="NCBI Taxonomy" id="2784880"/>
    <lineage>
        <taxon>Archaea</taxon>
        <taxon>Methanobacteriati</taxon>
        <taxon>Methanobacteriota</taxon>
        <taxon>Stenosarchaea group</taxon>
        <taxon>Halobacteria</taxon>
        <taxon>Halobacteriales</taxon>
        <taxon>Natronoarchaeaceae</taxon>
        <taxon>Natranaeroarchaeum</taxon>
    </lineage>
</organism>
<evidence type="ECO:0000256" key="1">
    <source>
        <dbReference type="SAM" id="MobiDB-lite"/>
    </source>
</evidence>
<keyword evidence="2" id="KW-1133">Transmembrane helix</keyword>
<dbReference type="Proteomes" id="UP000663586">
    <property type="component" value="Chromosome"/>
</dbReference>
<feature type="region of interest" description="Disordered" evidence="1">
    <location>
        <begin position="99"/>
        <end position="187"/>
    </location>
</feature>
<feature type="compositionally biased region" description="Acidic residues" evidence="1">
    <location>
        <begin position="387"/>
        <end position="397"/>
    </location>
</feature>
<feature type="transmembrane region" description="Helical" evidence="2">
    <location>
        <begin position="254"/>
        <end position="273"/>
    </location>
</feature>
<keyword evidence="2" id="KW-0812">Transmembrane</keyword>
<keyword evidence="4" id="KW-1185">Reference proteome</keyword>
<feature type="transmembrane region" description="Helical" evidence="2">
    <location>
        <begin position="6"/>
        <end position="27"/>
    </location>
</feature>
<proteinExistence type="predicted"/>
<feature type="region of interest" description="Disordered" evidence="1">
    <location>
        <begin position="287"/>
        <end position="309"/>
    </location>
</feature>
<feature type="compositionally biased region" description="Acidic residues" evidence="1">
    <location>
        <begin position="153"/>
        <end position="187"/>
    </location>
</feature>
<dbReference type="RefSeq" id="WP_238476983.1">
    <property type="nucleotide sequence ID" value="NZ_CP064786.1"/>
</dbReference>
<feature type="transmembrane region" description="Helical" evidence="2">
    <location>
        <begin position="194"/>
        <end position="213"/>
    </location>
</feature>